<reference evidence="8" key="1">
    <citation type="submission" date="2014-02" db="EMBL/GenBank/DDBJ databases">
        <title>Expanding our view of genomic diversity in Candidatus Accumulibacter clades.</title>
        <authorList>
            <person name="Skennerton C.T."/>
            <person name="Barr J.J."/>
            <person name="Slater F.R."/>
            <person name="Bond P.L."/>
            <person name="Tyson G.W."/>
        </authorList>
    </citation>
    <scope>NUCLEOTIDE SEQUENCE [LARGE SCALE GENOMIC DNA]</scope>
</reference>
<keyword evidence="8" id="KW-0808">Transferase</keyword>
<evidence type="ECO:0000256" key="3">
    <source>
        <dbReference type="ARBA" id="ARBA00022692"/>
    </source>
</evidence>
<sequence>MRARTALLPYAVSFALFLVAQRFLQDDVAIASAAIVVAILQIIWRPISATLLVLPVVAAISTANTIKFEYTGETLIWQDLAYALPNLGNNLGALLQYVDLLGLLALVGWIGVLVLAACVERRRLSRTRADGAIFAAILLLVFSQSIVATIDEAAALTHEDVNAWTFSGHRPSPSALERFIRSTRIASADFVYAPVGAGEYETRAASVSSPEVHDPGRKPDVIVILQESQFDPRQLAACESRADCRLDMFEPGARSRQFGPLRVHVKGGGTWNSELALMTGTDHHWFSRTAYAPYTVAPRIRHALGHQFRALGYRTAVVYPVQKGMMNAFNAYRAYGMEAFFGAEALALSTSWCDVTDDVMYAKLAEVRERLLGSDEQPLFLLMLTINNHGPHGKKCARPENVISSGDSPEQQLSKKVEDYIERSIASDRASRAFRESVLNSKRPSLILVFGDHQPSFEGVADRMPRLPHRPMSDEEALHFANYQFFSNVGNHSPPVRRELDVVFLPSTLLELAGLPLGPVFDANLRLRKICDGRLDQCPGGSFLDSYRDHLMTTGFYR</sequence>
<keyword evidence="5 6" id="KW-0472">Membrane</keyword>
<comment type="subcellular location">
    <subcellularLocation>
        <location evidence="1">Cell membrane</location>
        <topology evidence="1">Multi-pass membrane protein</topology>
    </subcellularLocation>
</comment>
<keyword evidence="4 6" id="KW-1133">Transmembrane helix</keyword>
<evidence type="ECO:0000256" key="2">
    <source>
        <dbReference type="ARBA" id="ARBA00022475"/>
    </source>
</evidence>
<dbReference type="InterPro" id="IPR000917">
    <property type="entry name" value="Sulfatase_N"/>
</dbReference>
<dbReference type="InterPro" id="IPR017850">
    <property type="entry name" value="Alkaline_phosphatase_core_sf"/>
</dbReference>
<evidence type="ECO:0000256" key="6">
    <source>
        <dbReference type="SAM" id="Phobius"/>
    </source>
</evidence>
<dbReference type="PANTHER" id="PTHR47371">
    <property type="entry name" value="LIPOTEICHOIC ACID SYNTHASE"/>
    <property type="match status" value="1"/>
</dbReference>
<dbReference type="PATRIC" id="fig|1454004.3.peg.2518"/>
<dbReference type="EMBL" id="JEMY01000033">
    <property type="protein sequence ID" value="EXI87573.1"/>
    <property type="molecule type" value="Genomic_DNA"/>
</dbReference>
<dbReference type="Proteomes" id="UP000022141">
    <property type="component" value="Unassembled WGS sequence"/>
</dbReference>
<name>A0A011NY06_ACCRE</name>
<evidence type="ECO:0000259" key="7">
    <source>
        <dbReference type="Pfam" id="PF00884"/>
    </source>
</evidence>
<accession>A0A011NY06</accession>
<dbReference type="PANTHER" id="PTHR47371:SF3">
    <property type="entry name" value="PHOSPHOGLYCEROL TRANSFERASE I"/>
    <property type="match status" value="1"/>
</dbReference>
<evidence type="ECO:0000256" key="4">
    <source>
        <dbReference type="ARBA" id="ARBA00022989"/>
    </source>
</evidence>
<feature type="domain" description="Sulfatase N-terminal" evidence="7">
    <location>
        <begin position="263"/>
        <end position="514"/>
    </location>
</feature>
<keyword evidence="9" id="KW-1185">Reference proteome</keyword>
<dbReference type="SUPFAM" id="SSF53649">
    <property type="entry name" value="Alkaline phosphatase-like"/>
    <property type="match status" value="1"/>
</dbReference>
<feature type="transmembrane region" description="Helical" evidence="6">
    <location>
        <begin position="29"/>
        <end position="47"/>
    </location>
</feature>
<dbReference type="Gene3D" id="3.40.720.10">
    <property type="entry name" value="Alkaline Phosphatase, subunit A"/>
    <property type="match status" value="1"/>
</dbReference>
<dbReference type="STRING" id="1454004.AW11_02437"/>
<gene>
    <name evidence="8" type="ORF">AW11_02437</name>
</gene>
<feature type="transmembrane region" description="Helical" evidence="6">
    <location>
        <begin position="94"/>
        <end position="119"/>
    </location>
</feature>
<keyword evidence="3 6" id="KW-0812">Transmembrane</keyword>
<evidence type="ECO:0000313" key="9">
    <source>
        <dbReference type="Proteomes" id="UP000022141"/>
    </source>
</evidence>
<feature type="transmembrane region" description="Helical" evidence="6">
    <location>
        <begin position="6"/>
        <end position="24"/>
    </location>
</feature>
<dbReference type="InterPro" id="IPR050448">
    <property type="entry name" value="OpgB/LTA_synthase_biosynth"/>
</dbReference>
<dbReference type="Pfam" id="PF00884">
    <property type="entry name" value="Sulfatase"/>
    <property type="match status" value="1"/>
</dbReference>
<protein>
    <submittedName>
        <fullName evidence="8">Phosphoglycerol transferase, alkaline phosphatase superfamily</fullName>
    </submittedName>
</protein>
<evidence type="ECO:0000313" key="8">
    <source>
        <dbReference type="EMBL" id="EXI87573.1"/>
    </source>
</evidence>
<dbReference type="AlphaFoldDB" id="A0A011NY06"/>
<keyword evidence="2" id="KW-1003">Cell membrane</keyword>
<comment type="caution">
    <text evidence="8">The sequence shown here is derived from an EMBL/GenBank/DDBJ whole genome shotgun (WGS) entry which is preliminary data.</text>
</comment>
<organism evidence="8 9">
    <name type="scientific">Accumulibacter regalis</name>
    <dbReference type="NCBI Taxonomy" id="522306"/>
    <lineage>
        <taxon>Bacteria</taxon>
        <taxon>Pseudomonadati</taxon>
        <taxon>Pseudomonadota</taxon>
        <taxon>Betaproteobacteria</taxon>
        <taxon>Candidatus Accumulibacter</taxon>
    </lineage>
</organism>
<feature type="transmembrane region" description="Helical" evidence="6">
    <location>
        <begin position="131"/>
        <end position="150"/>
    </location>
</feature>
<dbReference type="eggNOG" id="COG1368">
    <property type="taxonomic scope" value="Bacteria"/>
</dbReference>
<evidence type="ECO:0000256" key="5">
    <source>
        <dbReference type="ARBA" id="ARBA00023136"/>
    </source>
</evidence>
<dbReference type="GO" id="GO:0016740">
    <property type="term" value="F:transferase activity"/>
    <property type="evidence" value="ECO:0007669"/>
    <property type="project" value="UniProtKB-KW"/>
</dbReference>
<evidence type="ECO:0000256" key="1">
    <source>
        <dbReference type="ARBA" id="ARBA00004651"/>
    </source>
</evidence>
<dbReference type="GO" id="GO:0005886">
    <property type="term" value="C:plasma membrane"/>
    <property type="evidence" value="ECO:0007669"/>
    <property type="project" value="UniProtKB-SubCell"/>
</dbReference>
<proteinExistence type="predicted"/>